<feature type="chain" id="PRO_5047304969" evidence="13">
    <location>
        <begin position="28"/>
        <end position="743"/>
    </location>
</feature>
<accession>A0ABW3C397</accession>
<keyword evidence="5 11" id="KW-0812">Transmembrane</keyword>
<keyword evidence="7" id="KW-0406">Ion transport</keyword>
<evidence type="ECO:0000259" key="14">
    <source>
        <dbReference type="Pfam" id="PF00593"/>
    </source>
</evidence>
<evidence type="ECO:0000313" key="16">
    <source>
        <dbReference type="EMBL" id="MFD0848946.1"/>
    </source>
</evidence>
<evidence type="ECO:0000256" key="8">
    <source>
        <dbReference type="ARBA" id="ARBA00023077"/>
    </source>
</evidence>
<keyword evidence="8 12" id="KW-0798">TonB box</keyword>
<keyword evidence="13" id="KW-0732">Signal</keyword>
<dbReference type="InterPro" id="IPR012910">
    <property type="entry name" value="Plug_dom"/>
</dbReference>
<keyword evidence="6" id="KW-0408">Iron</keyword>
<proteinExistence type="inferred from homology"/>
<dbReference type="Gene3D" id="2.40.170.20">
    <property type="entry name" value="TonB-dependent receptor, beta-barrel domain"/>
    <property type="match status" value="1"/>
</dbReference>
<organism evidence="16 17">
    <name type="scientific">Sphingosinicella xenopeptidilytica</name>
    <dbReference type="NCBI Taxonomy" id="364098"/>
    <lineage>
        <taxon>Bacteria</taxon>
        <taxon>Pseudomonadati</taxon>
        <taxon>Pseudomonadota</taxon>
        <taxon>Alphaproteobacteria</taxon>
        <taxon>Sphingomonadales</taxon>
        <taxon>Sphingosinicellaceae</taxon>
        <taxon>Sphingosinicella</taxon>
    </lineage>
</organism>
<dbReference type="EMBL" id="JBHTIK010000005">
    <property type="protein sequence ID" value="MFD0848946.1"/>
    <property type="molecule type" value="Genomic_DNA"/>
</dbReference>
<keyword evidence="3 11" id="KW-1134">Transmembrane beta strand</keyword>
<evidence type="ECO:0000256" key="2">
    <source>
        <dbReference type="ARBA" id="ARBA00022448"/>
    </source>
</evidence>
<dbReference type="Pfam" id="PF07715">
    <property type="entry name" value="Plug"/>
    <property type="match status" value="1"/>
</dbReference>
<evidence type="ECO:0000313" key="17">
    <source>
        <dbReference type="Proteomes" id="UP001597124"/>
    </source>
</evidence>
<evidence type="ECO:0000256" key="1">
    <source>
        <dbReference type="ARBA" id="ARBA00004571"/>
    </source>
</evidence>
<comment type="caution">
    <text evidence="16">The sequence shown here is derived from an EMBL/GenBank/DDBJ whole genome shotgun (WGS) entry which is preliminary data.</text>
</comment>
<keyword evidence="17" id="KW-1185">Reference proteome</keyword>
<evidence type="ECO:0000256" key="7">
    <source>
        <dbReference type="ARBA" id="ARBA00023065"/>
    </source>
</evidence>
<dbReference type="InterPro" id="IPR036942">
    <property type="entry name" value="Beta-barrel_TonB_sf"/>
</dbReference>
<protein>
    <submittedName>
        <fullName evidence="16">TonB-dependent receptor</fullName>
    </submittedName>
</protein>
<evidence type="ECO:0000256" key="12">
    <source>
        <dbReference type="RuleBase" id="RU003357"/>
    </source>
</evidence>
<evidence type="ECO:0000256" key="9">
    <source>
        <dbReference type="ARBA" id="ARBA00023136"/>
    </source>
</evidence>
<comment type="similarity">
    <text evidence="11 12">Belongs to the TonB-dependent receptor family.</text>
</comment>
<sequence length="743" mass="80547">MKTSQYGVRSGVALLLAGTMYASPALAEAETVSTDEIVVTALKRGDVQLQDVASSIAVVGQETLEKRGVVEFADFARNVAGLNFIDSGAGDKRYIVRGINAAGEAQTALYYDNIPMTGIGGAASSFGGRQPDLQLYDVQQIEVLRGPQGTLYGSNSQSGVIRFVTNKARTDRFEGSAQAEVSATKDGGTNYGIRGMVNVPLVQDVLAVRIVGYSEDYSGWVDNVYRDEKDFNDTKRSGIRASFTLTPDDLTSIVGQFFYQDMETGGRAYTRPYATTIGDNFFPAIGRRATSQIGREVHDDETKIYALTADRDLDWSTLTVSGSYLDRDVIDFVDNGPSFRYFEYLQRIGEFPPVTVPIGSLSYSPQSTKMWTFETRLATKLDGPLNGVAGVFYSDRENNFETNTVVVDPITGNGDFSIPLISRRNFSDTTKDFAIFGEFTFDITEALSFTGGARWFRTKRDLLANTLVPFFGLGAPGTTSAKAKNEDVIFKAQVSYEVTPDALIYAQYAEGYRSGGTNASSFAGVPPQYDPDTTSNYEIGAKTSWADGAVILNVAAYRIDLKGLQVEQRFGPGGAFAGVGNISGTAARSKGIEADLVVKPAQGLTLQFAGNYTDAKLAKDVPDLGAAAVKGAGLSYVPKVNLSFTADQEFALTEAVEASVGFSVTHTGKIDTTYYTAFNQPSRSYTLADVRARVSWDQFKLDLYVNNLFDKAAELTVFNTINDPHVVLTNRPRTIGARLGINF</sequence>
<evidence type="ECO:0000256" key="6">
    <source>
        <dbReference type="ARBA" id="ARBA00023004"/>
    </source>
</evidence>
<evidence type="ECO:0000256" key="5">
    <source>
        <dbReference type="ARBA" id="ARBA00022692"/>
    </source>
</evidence>
<dbReference type="InterPro" id="IPR000531">
    <property type="entry name" value="Beta-barrel_TonB"/>
</dbReference>
<evidence type="ECO:0000259" key="15">
    <source>
        <dbReference type="Pfam" id="PF07715"/>
    </source>
</evidence>
<keyword evidence="16" id="KW-0675">Receptor</keyword>
<dbReference type="PROSITE" id="PS52016">
    <property type="entry name" value="TONB_DEPENDENT_REC_3"/>
    <property type="match status" value="1"/>
</dbReference>
<evidence type="ECO:0000256" key="10">
    <source>
        <dbReference type="ARBA" id="ARBA00023237"/>
    </source>
</evidence>
<comment type="subcellular location">
    <subcellularLocation>
        <location evidence="1 11">Cell outer membrane</location>
        <topology evidence="1 11">Multi-pass membrane protein</topology>
    </subcellularLocation>
</comment>
<feature type="domain" description="TonB-dependent receptor plug" evidence="15">
    <location>
        <begin position="49"/>
        <end position="160"/>
    </location>
</feature>
<dbReference type="Proteomes" id="UP001597124">
    <property type="component" value="Unassembled WGS sequence"/>
</dbReference>
<evidence type="ECO:0000256" key="4">
    <source>
        <dbReference type="ARBA" id="ARBA00022496"/>
    </source>
</evidence>
<evidence type="ECO:0000256" key="3">
    <source>
        <dbReference type="ARBA" id="ARBA00022452"/>
    </source>
</evidence>
<evidence type="ECO:0000256" key="13">
    <source>
        <dbReference type="SAM" id="SignalP"/>
    </source>
</evidence>
<keyword evidence="4" id="KW-0410">Iron transport</keyword>
<dbReference type="RefSeq" id="WP_381490608.1">
    <property type="nucleotide sequence ID" value="NZ_JBHTIK010000005.1"/>
</dbReference>
<name>A0ABW3C397_SPHXN</name>
<dbReference type="PANTHER" id="PTHR32552:SF81">
    <property type="entry name" value="TONB-DEPENDENT OUTER MEMBRANE RECEPTOR"/>
    <property type="match status" value="1"/>
</dbReference>
<reference evidence="17" key="1">
    <citation type="journal article" date="2019" name="Int. J. Syst. Evol. Microbiol.">
        <title>The Global Catalogue of Microorganisms (GCM) 10K type strain sequencing project: providing services to taxonomists for standard genome sequencing and annotation.</title>
        <authorList>
            <consortium name="The Broad Institute Genomics Platform"/>
            <consortium name="The Broad Institute Genome Sequencing Center for Infectious Disease"/>
            <person name="Wu L."/>
            <person name="Ma J."/>
        </authorList>
    </citation>
    <scope>NUCLEOTIDE SEQUENCE [LARGE SCALE GENOMIC DNA]</scope>
    <source>
        <strain evidence="17">CCUG 52537</strain>
    </source>
</reference>
<keyword evidence="9 11" id="KW-0472">Membrane</keyword>
<feature type="domain" description="TonB-dependent receptor-like beta-barrel" evidence="14">
    <location>
        <begin position="284"/>
        <end position="708"/>
    </location>
</feature>
<dbReference type="SUPFAM" id="SSF56935">
    <property type="entry name" value="Porins"/>
    <property type="match status" value="1"/>
</dbReference>
<dbReference type="Pfam" id="PF00593">
    <property type="entry name" value="TonB_dep_Rec_b-barrel"/>
    <property type="match status" value="1"/>
</dbReference>
<dbReference type="InterPro" id="IPR039426">
    <property type="entry name" value="TonB-dep_rcpt-like"/>
</dbReference>
<feature type="signal peptide" evidence="13">
    <location>
        <begin position="1"/>
        <end position="27"/>
    </location>
</feature>
<keyword evidence="2 11" id="KW-0813">Transport</keyword>
<evidence type="ECO:0000256" key="11">
    <source>
        <dbReference type="PROSITE-ProRule" id="PRU01360"/>
    </source>
</evidence>
<keyword evidence="10 11" id="KW-0998">Cell outer membrane</keyword>
<gene>
    <name evidence="16" type="ORF">ACFQ00_11470</name>
</gene>
<dbReference type="PANTHER" id="PTHR32552">
    <property type="entry name" value="FERRICHROME IRON RECEPTOR-RELATED"/>
    <property type="match status" value="1"/>
</dbReference>